<feature type="non-terminal residue" evidence="3">
    <location>
        <position position="1"/>
    </location>
</feature>
<feature type="non-terminal residue" evidence="3">
    <location>
        <position position="187"/>
    </location>
</feature>
<evidence type="ECO:0000256" key="1">
    <source>
        <dbReference type="SAM" id="MobiDB-lite"/>
    </source>
</evidence>
<dbReference type="VEuPathDB" id="FungiDB:PLEOSDRAFT_1013941"/>
<name>A0A067NMP7_PLEO1</name>
<dbReference type="OrthoDB" id="3202965at2759"/>
<dbReference type="Proteomes" id="UP000027073">
    <property type="component" value="Unassembled WGS sequence"/>
</dbReference>
<protein>
    <recommendedName>
        <fullName evidence="2">DUF6570 domain-containing protein</fullName>
    </recommendedName>
</protein>
<sequence length="187" mass="21015">IKKEKEMRHRSAVRSMLTHKFPPPPPSPELKDQICEDFCNAMSPRIWEESACLVCAQLRPKSKLSDVGECPEINLNLLKRPAVTRMERHTESDDINEMTEPVVLANCKTICTQCEASLRNSNMPKLALANGLWLGDVPEELLCLTFAEKLLVARVRHNSCVVRVASGRVKMAANAILFENPTSKVYD</sequence>
<evidence type="ECO:0000259" key="2">
    <source>
        <dbReference type="Pfam" id="PF20209"/>
    </source>
</evidence>
<dbReference type="HOGENOM" id="CLU_131871_0_0_1"/>
<dbReference type="AlphaFoldDB" id="A0A067NMP7"/>
<dbReference type="STRING" id="1137138.A0A067NMP7"/>
<evidence type="ECO:0000313" key="3">
    <source>
        <dbReference type="EMBL" id="KDQ25382.1"/>
    </source>
</evidence>
<accession>A0A067NMP7</accession>
<dbReference type="InParanoid" id="A0A067NMP7"/>
<feature type="domain" description="DUF6570" evidence="2">
    <location>
        <begin position="121"/>
        <end position="185"/>
    </location>
</feature>
<proteinExistence type="predicted"/>
<dbReference type="Pfam" id="PF20209">
    <property type="entry name" value="DUF6570"/>
    <property type="match status" value="1"/>
</dbReference>
<dbReference type="EMBL" id="KL198010">
    <property type="protein sequence ID" value="KDQ25382.1"/>
    <property type="molecule type" value="Genomic_DNA"/>
</dbReference>
<feature type="region of interest" description="Disordered" evidence="1">
    <location>
        <begin position="1"/>
        <end position="28"/>
    </location>
</feature>
<dbReference type="InterPro" id="IPR046700">
    <property type="entry name" value="DUF6570"/>
</dbReference>
<gene>
    <name evidence="3" type="ORF">PLEOSDRAFT_1013941</name>
</gene>
<evidence type="ECO:0000313" key="4">
    <source>
        <dbReference type="Proteomes" id="UP000027073"/>
    </source>
</evidence>
<reference evidence="4" key="1">
    <citation type="journal article" date="2014" name="Proc. Natl. Acad. Sci. U.S.A.">
        <title>Extensive sampling of basidiomycete genomes demonstrates inadequacy of the white-rot/brown-rot paradigm for wood decay fungi.</title>
        <authorList>
            <person name="Riley R."/>
            <person name="Salamov A.A."/>
            <person name="Brown D.W."/>
            <person name="Nagy L.G."/>
            <person name="Floudas D."/>
            <person name="Held B.W."/>
            <person name="Levasseur A."/>
            <person name="Lombard V."/>
            <person name="Morin E."/>
            <person name="Otillar R."/>
            <person name="Lindquist E.A."/>
            <person name="Sun H."/>
            <person name="LaButti K.M."/>
            <person name="Schmutz J."/>
            <person name="Jabbour D."/>
            <person name="Luo H."/>
            <person name="Baker S.E."/>
            <person name="Pisabarro A.G."/>
            <person name="Walton J.D."/>
            <person name="Blanchette R.A."/>
            <person name="Henrissat B."/>
            <person name="Martin F."/>
            <person name="Cullen D."/>
            <person name="Hibbett D.S."/>
            <person name="Grigoriev I.V."/>
        </authorList>
    </citation>
    <scope>NUCLEOTIDE SEQUENCE [LARGE SCALE GENOMIC DNA]</scope>
    <source>
        <strain evidence="4">PC15</strain>
    </source>
</reference>
<organism evidence="3 4">
    <name type="scientific">Pleurotus ostreatus (strain PC15)</name>
    <name type="common">Oyster mushroom</name>
    <dbReference type="NCBI Taxonomy" id="1137138"/>
    <lineage>
        <taxon>Eukaryota</taxon>
        <taxon>Fungi</taxon>
        <taxon>Dikarya</taxon>
        <taxon>Basidiomycota</taxon>
        <taxon>Agaricomycotina</taxon>
        <taxon>Agaricomycetes</taxon>
        <taxon>Agaricomycetidae</taxon>
        <taxon>Agaricales</taxon>
        <taxon>Pleurotineae</taxon>
        <taxon>Pleurotaceae</taxon>
        <taxon>Pleurotus</taxon>
    </lineage>
</organism>